<dbReference type="Gene3D" id="3.40.190.150">
    <property type="entry name" value="Bordetella uptake gene, domain 1"/>
    <property type="match status" value="1"/>
</dbReference>
<dbReference type="Pfam" id="PF03401">
    <property type="entry name" value="TctC"/>
    <property type="match status" value="1"/>
</dbReference>
<dbReference type="InterPro" id="IPR005064">
    <property type="entry name" value="BUG"/>
</dbReference>
<evidence type="ECO:0000256" key="1">
    <source>
        <dbReference type="ARBA" id="ARBA00006987"/>
    </source>
</evidence>
<comment type="similarity">
    <text evidence="1">Belongs to the UPF0065 (bug) family.</text>
</comment>
<proteinExistence type="inferred from homology"/>
<evidence type="ECO:0000313" key="3">
    <source>
        <dbReference type="Proteomes" id="UP001196870"/>
    </source>
</evidence>
<dbReference type="PANTHER" id="PTHR42928">
    <property type="entry name" value="TRICARBOXYLATE-BINDING PROTEIN"/>
    <property type="match status" value="1"/>
</dbReference>
<dbReference type="InterPro" id="IPR042100">
    <property type="entry name" value="Bug_dom1"/>
</dbReference>
<dbReference type="CDD" id="cd13578">
    <property type="entry name" value="PBP2_Bug27"/>
    <property type="match status" value="1"/>
</dbReference>
<dbReference type="RefSeq" id="WP_211855975.1">
    <property type="nucleotide sequence ID" value="NZ_JAAGBB010000050.1"/>
</dbReference>
<dbReference type="SUPFAM" id="SSF53850">
    <property type="entry name" value="Periplasmic binding protein-like II"/>
    <property type="match status" value="1"/>
</dbReference>
<dbReference type="PANTHER" id="PTHR42928:SF5">
    <property type="entry name" value="BLR1237 PROTEIN"/>
    <property type="match status" value="1"/>
</dbReference>
<dbReference type="Proteomes" id="UP001196870">
    <property type="component" value="Unassembled WGS sequence"/>
</dbReference>
<dbReference type="EMBL" id="JAAGBB010000050">
    <property type="protein sequence ID" value="MBR0668202.1"/>
    <property type="molecule type" value="Genomic_DNA"/>
</dbReference>
<name>A0ABS5F6L6_9PROT</name>
<reference evidence="3" key="1">
    <citation type="journal article" date="2021" name="Syst. Appl. Microbiol.">
        <title>Roseomonas hellenica sp. nov., isolated from roots of wild-growing Alkanna tinctoria.</title>
        <authorList>
            <person name="Rat A."/>
            <person name="Naranjo H.D."/>
            <person name="Lebbe L."/>
            <person name="Cnockaert M."/>
            <person name="Krigas N."/>
            <person name="Grigoriadou K."/>
            <person name="Maloupa E."/>
            <person name="Willems A."/>
        </authorList>
    </citation>
    <scope>NUCLEOTIDE SEQUENCE [LARGE SCALE GENOMIC DNA]</scope>
    <source>
        <strain evidence="3">LMG 31523</strain>
    </source>
</reference>
<sequence length="339" mass="36717">MDHARPIPRGAARRRHLLLGAATALCAAVLPPDTSAQGQGDVYPNRPIRFVVAFPAGSGTDTQARIFSDPIAADWGQPVVVDNRGGANGFLACEAVARARPDGYTFLYTANTTHGSNPALFRHLPYDPVADFAPVALVGTGVLFVVVNNDLPVRTMRQLVDFARDHPGRLNFASGSASSRVAGEMFKTMAGVDMVNVTYRSNPQGITDLIAGNAQLMFVDATTSLPQVREGRVRALAVTSRQRLPLTPEVPTVEEAAGLPGYEMLSWNAVFAPAGTPREIVRRLNAKFNEVMERPAIRARLQENGTALRPGTPEDLARFQAAEIDKWKRIVREANIEVQ</sequence>
<accession>A0ABS5F6L6</accession>
<organism evidence="2 3">
    <name type="scientific">Plastoroseomonas hellenica</name>
    <dbReference type="NCBI Taxonomy" id="2687306"/>
    <lineage>
        <taxon>Bacteria</taxon>
        <taxon>Pseudomonadati</taxon>
        <taxon>Pseudomonadota</taxon>
        <taxon>Alphaproteobacteria</taxon>
        <taxon>Acetobacterales</taxon>
        <taxon>Acetobacteraceae</taxon>
        <taxon>Plastoroseomonas</taxon>
    </lineage>
</organism>
<gene>
    <name evidence="2" type="ORF">GXW71_27860</name>
</gene>
<dbReference type="Gene3D" id="3.40.190.10">
    <property type="entry name" value="Periplasmic binding protein-like II"/>
    <property type="match status" value="1"/>
</dbReference>
<comment type="caution">
    <text evidence="2">The sequence shown here is derived from an EMBL/GenBank/DDBJ whole genome shotgun (WGS) entry which is preliminary data.</text>
</comment>
<dbReference type="PIRSF" id="PIRSF017082">
    <property type="entry name" value="YflP"/>
    <property type="match status" value="1"/>
</dbReference>
<evidence type="ECO:0000313" key="2">
    <source>
        <dbReference type="EMBL" id="MBR0668202.1"/>
    </source>
</evidence>
<keyword evidence="3" id="KW-1185">Reference proteome</keyword>
<protein>
    <submittedName>
        <fullName evidence="2">Tripartite tricarboxylate transporter substrate binding protein</fullName>
    </submittedName>
</protein>